<feature type="region of interest" description="Disordered" evidence="1">
    <location>
        <begin position="86"/>
        <end position="114"/>
    </location>
</feature>
<feature type="domain" description="HTH cro/C1-type" evidence="2">
    <location>
        <begin position="23"/>
        <end position="75"/>
    </location>
</feature>
<dbReference type="InterPro" id="IPR001387">
    <property type="entry name" value="Cro/C1-type_HTH"/>
</dbReference>
<comment type="caution">
    <text evidence="3">The sequence shown here is derived from an EMBL/GenBank/DDBJ whole genome shotgun (WGS) entry which is preliminary data.</text>
</comment>
<dbReference type="Pfam" id="PF01381">
    <property type="entry name" value="HTH_3"/>
    <property type="match status" value="1"/>
</dbReference>
<dbReference type="AlphaFoldDB" id="A0A9X1HDR1"/>
<name>A0A9X1HDR1_9FLAO</name>
<evidence type="ECO:0000313" key="3">
    <source>
        <dbReference type="EMBL" id="MBZ4036722.1"/>
    </source>
</evidence>
<dbReference type="RefSeq" id="WP_223708886.1">
    <property type="nucleotide sequence ID" value="NZ_JAINUY010000006.1"/>
</dbReference>
<reference evidence="3 4" key="1">
    <citation type="journal article" date="2023" name="Antonie Van Leeuwenhoek">
        <title>Flavobacterium potami sp. nov., a multi-metal resistance genes harbouring bacterium isolated from shallow river silt.</title>
        <authorList>
            <person name="Li S."/>
            <person name="Mao S."/>
            <person name="Mu W."/>
            <person name="Guo B."/>
            <person name="Li C."/>
            <person name="Zhu Q."/>
            <person name="Hou X."/>
            <person name="Zhao Y."/>
            <person name="Wei S."/>
            <person name="Liu H."/>
            <person name="Liu A."/>
        </authorList>
    </citation>
    <scope>NUCLEOTIDE SEQUENCE [LARGE SCALE GENOMIC DNA]</scope>
    <source>
        <strain evidence="3 4">17A</strain>
    </source>
</reference>
<organism evidence="3 4">
    <name type="scientific">Flavobacterium potami</name>
    <dbReference type="NCBI Taxonomy" id="2872310"/>
    <lineage>
        <taxon>Bacteria</taxon>
        <taxon>Pseudomonadati</taxon>
        <taxon>Bacteroidota</taxon>
        <taxon>Flavobacteriia</taxon>
        <taxon>Flavobacteriales</taxon>
        <taxon>Flavobacteriaceae</taxon>
        <taxon>Flavobacterium</taxon>
    </lineage>
</organism>
<evidence type="ECO:0000256" key="1">
    <source>
        <dbReference type="SAM" id="MobiDB-lite"/>
    </source>
</evidence>
<proteinExistence type="predicted"/>
<dbReference type="CDD" id="cd00093">
    <property type="entry name" value="HTH_XRE"/>
    <property type="match status" value="1"/>
</dbReference>
<dbReference type="InterPro" id="IPR010982">
    <property type="entry name" value="Lambda_DNA-bd_dom_sf"/>
</dbReference>
<dbReference type="EMBL" id="JAINUY010000006">
    <property type="protein sequence ID" value="MBZ4036722.1"/>
    <property type="molecule type" value="Genomic_DNA"/>
</dbReference>
<feature type="compositionally biased region" description="Basic and acidic residues" evidence="1">
    <location>
        <begin position="105"/>
        <end position="114"/>
    </location>
</feature>
<evidence type="ECO:0000259" key="2">
    <source>
        <dbReference type="PROSITE" id="PS50943"/>
    </source>
</evidence>
<keyword evidence="4" id="KW-1185">Reference proteome</keyword>
<sequence length="114" mass="13108">MNDISYDPSYSDKAILHKIGEFIKSKRVDQNITQDELSQKAAISRSTLSLAERGENIALINLLKILRVLDALYVLEQFRTQPQISPLQLAKEEEKKRKRASKKHSQTDKEDPGW</sequence>
<gene>
    <name evidence="3" type="ORF">K6T82_18270</name>
</gene>
<protein>
    <submittedName>
        <fullName evidence="3">Helix-turn-helix transcriptional regulator</fullName>
    </submittedName>
</protein>
<dbReference type="SMART" id="SM00530">
    <property type="entry name" value="HTH_XRE"/>
    <property type="match status" value="1"/>
</dbReference>
<dbReference type="GO" id="GO:0003677">
    <property type="term" value="F:DNA binding"/>
    <property type="evidence" value="ECO:0007669"/>
    <property type="project" value="InterPro"/>
</dbReference>
<dbReference type="PROSITE" id="PS50943">
    <property type="entry name" value="HTH_CROC1"/>
    <property type="match status" value="1"/>
</dbReference>
<dbReference type="Gene3D" id="1.10.260.40">
    <property type="entry name" value="lambda repressor-like DNA-binding domains"/>
    <property type="match status" value="1"/>
</dbReference>
<dbReference type="Proteomes" id="UP001139366">
    <property type="component" value="Unassembled WGS sequence"/>
</dbReference>
<evidence type="ECO:0000313" key="4">
    <source>
        <dbReference type="Proteomes" id="UP001139366"/>
    </source>
</evidence>
<accession>A0A9X1HDR1</accession>
<dbReference type="SUPFAM" id="SSF47413">
    <property type="entry name" value="lambda repressor-like DNA-binding domains"/>
    <property type="match status" value="1"/>
</dbReference>